<dbReference type="Proteomes" id="UP000319257">
    <property type="component" value="Unassembled WGS sequence"/>
</dbReference>
<dbReference type="InterPro" id="IPR058525">
    <property type="entry name" value="DUF8212"/>
</dbReference>
<reference evidence="3 4" key="1">
    <citation type="submission" date="2019-06" db="EMBL/GenBank/DDBJ databases">
        <title>Draft genome sequence of the filamentous fungus Phialemoniopsis curvata isolated from diesel fuel.</title>
        <authorList>
            <person name="Varaljay V.A."/>
            <person name="Lyon W.J."/>
            <person name="Crouch A.L."/>
            <person name="Drake C.E."/>
            <person name="Hollomon J.M."/>
            <person name="Nadeau L.J."/>
            <person name="Nunn H.S."/>
            <person name="Stevenson B.S."/>
            <person name="Bojanowski C.L."/>
            <person name="Crookes-Goodson W.J."/>
        </authorList>
    </citation>
    <scope>NUCLEOTIDE SEQUENCE [LARGE SCALE GENOMIC DNA]</scope>
    <source>
        <strain evidence="3 4">D216</strain>
    </source>
</reference>
<accession>A0A507APK1</accession>
<sequence>MRLLNTSTLKLQDFPGEVPAYAILSHTWNGDEVTFEDLRACGKAGAAVWLSSQPLDVRQRWKKVVCSSRVARNEGFEWIWVDSVCIDKSSSAELSEAINSMFTWYEHSKVCFAFLADVMDAEELEKSAWFTRGFTLQELLAPREMVFYAMDWHPIGSRTDLSSRIRSATNISDAVLWRSPGLDARTSLDRISVSTRMSWAAGRKTTRPEDRSYCLLGLFGIQMPLLYGEGSERAFLRLQEEILKLSEDDTIFAWRMTADEANKKPYWGLLATDPDHFARRDGMEFRVPRVTTRTRRATVLVHQGVQKDMSLIPMKADPSGTIYFALIHAVDSQSDDNRLTTIILQRVSDMRRHYVRICPQALVFFAHGRTTKALEMPPGLFTDGVQVSEQSSEWQGAIQHYVFARQVNKDSTLTSGFYFYSPHRIVCDKAELPNLVVLCSPTQYSMGGEVSEGFHVRHESSTDQPWFSFTLSLGAHTPDWQRKYEAKNVQTRVFLGCLSLRIEWGLGRELRSANVCLAVGLEPLPDNPFGTPAGFVRPWYAFIPRFVDHWSSDIETIDRYLLTEAGDYLVVSFPKIELADRRFYNICFEVRSVEST</sequence>
<dbReference type="RefSeq" id="XP_030991404.1">
    <property type="nucleotide sequence ID" value="XM_031143953.1"/>
</dbReference>
<dbReference type="InterPro" id="IPR010730">
    <property type="entry name" value="HET"/>
</dbReference>
<dbReference type="PANTHER" id="PTHR10622">
    <property type="entry name" value="HET DOMAIN-CONTAINING PROTEIN"/>
    <property type="match status" value="1"/>
</dbReference>
<evidence type="ECO:0000259" key="1">
    <source>
        <dbReference type="Pfam" id="PF06985"/>
    </source>
</evidence>
<dbReference type="InParanoid" id="A0A507APK1"/>
<dbReference type="PANTHER" id="PTHR10622:SF10">
    <property type="entry name" value="HET DOMAIN-CONTAINING PROTEIN"/>
    <property type="match status" value="1"/>
</dbReference>
<feature type="domain" description="Heterokaryon incompatibility" evidence="1">
    <location>
        <begin position="21"/>
        <end position="117"/>
    </location>
</feature>
<organism evidence="3 4">
    <name type="scientific">Thyridium curvatum</name>
    <dbReference type="NCBI Taxonomy" id="1093900"/>
    <lineage>
        <taxon>Eukaryota</taxon>
        <taxon>Fungi</taxon>
        <taxon>Dikarya</taxon>
        <taxon>Ascomycota</taxon>
        <taxon>Pezizomycotina</taxon>
        <taxon>Sordariomycetes</taxon>
        <taxon>Sordariomycetidae</taxon>
        <taxon>Thyridiales</taxon>
        <taxon>Thyridiaceae</taxon>
        <taxon>Thyridium</taxon>
    </lineage>
</organism>
<comment type="caution">
    <text evidence="3">The sequence shown here is derived from an EMBL/GenBank/DDBJ whole genome shotgun (WGS) entry which is preliminary data.</text>
</comment>
<feature type="domain" description="DUF8212" evidence="2">
    <location>
        <begin position="233"/>
        <end position="264"/>
    </location>
</feature>
<dbReference type="EMBL" id="SKBQ01000063">
    <property type="protein sequence ID" value="TPX09693.1"/>
    <property type="molecule type" value="Genomic_DNA"/>
</dbReference>
<evidence type="ECO:0000313" key="4">
    <source>
        <dbReference type="Proteomes" id="UP000319257"/>
    </source>
</evidence>
<dbReference type="STRING" id="1093900.A0A507APK1"/>
<dbReference type="AlphaFoldDB" id="A0A507APK1"/>
<evidence type="ECO:0000259" key="2">
    <source>
        <dbReference type="Pfam" id="PF26640"/>
    </source>
</evidence>
<keyword evidence="4" id="KW-1185">Reference proteome</keyword>
<dbReference type="OrthoDB" id="20872at2759"/>
<dbReference type="Pfam" id="PF06985">
    <property type="entry name" value="HET"/>
    <property type="match status" value="1"/>
</dbReference>
<dbReference type="GeneID" id="41976479"/>
<protein>
    <submittedName>
        <fullName evidence="3">Uncharacterized protein</fullName>
    </submittedName>
</protein>
<proteinExistence type="predicted"/>
<evidence type="ECO:0000313" key="3">
    <source>
        <dbReference type="EMBL" id="TPX09693.1"/>
    </source>
</evidence>
<gene>
    <name evidence="3" type="ORF">E0L32_009032</name>
</gene>
<name>A0A507APK1_9PEZI</name>
<dbReference type="Pfam" id="PF26640">
    <property type="entry name" value="DUF8212"/>
    <property type="match status" value="1"/>
</dbReference>